<feature type="compositionally biased region" description="Basic and acidic residues" evidence="2">
    <location>
        <begin position="323"/>
        <end position="364"/>
    </location>
</feature>
<feature type="region of interest" description="Disordered" evidence="2">
    <location>
        <begin position="268"/>
        <end position="647"/>
    </location>
</feature>
<feature type="compositionally biased region" description="Polar residues" evidence="2">
    <location>
        <begin position="222"/>
        <end position="237"/>
    </location>
</feature>
<feature type="compositionally biased region" description="Basic and acidic residues" evidence="2">
    <location>
        <begin position="401"/>
        <end position="413"/>
    </location>
</feature>
<feature type="compositionally biased region" description="Polar residues" evidence="2">
    <location>
        <begin position="453"/>
        <end position="464"/>
    </location>
</feature>
<dbReference type="VEuPathDB" id="VectorBase:AGAMI1_007269"/>
<evidence type="ECO:0000256" key="2">
    <source>
        <dbReference type="SAM" id="MobiDB-lite"/>
    </source>
</evidence>
<feature type="compositionally biased region" description="Low complexity" evidence="2">
    <location>
        <begin position="268"/>
        <end position="280"/>
    </location>
</feature>
<dbReference type="EMBL" id="AAAB01008859">
    <property type="protein sequence ID" value="EDO64236.2"/>
    <property type="molecule type" value="Genomic_DNA"/>
</dbReference>
<dbReference type="eggNOG" id="KOG3175">
    <property type="taxonomic scope" value="Eukaryota"/>
</dbReference>
<accession>A7USV1</accession>
<dbReference type="HOGENOM" id="CLU_423489_0_0_1"/>
<dbReference type="VEuPathDB" id="VectorBase:AGAP002501"/>
<feature type="compositionally biased region" description="Low complexity" evidence="2">
    <location>
        <begin position="612"/>
        <end position="623"/>
    </location>
</feature>
<dbReference type="KEGG" id="aga:5667476"/>
<feature type="region of interest" description="Disordered" evidence="2">
    <location>
        <begin position="189"/>
        <end position="253"/>
    </location>
</feature>
<dbReference type="GO" id="GO:0030289">
    <property type="term" value="C:protein phosphatase 4 complex"/>
    <property type="evidence" value="ECO:0000318"/>
    <property type="project" value="GO_Central"/>
</dbReference>
<dbReference type="PaxDb" id="7165-AGAP002501-PA"/>
<dbReference type="PANTHER" id="PTHR16487">
    <property type="entry name" value="PPP4R2-RELATED PROTEIN"/>
    <property type="match status" value="1"/>
</dbReference>
<dbReference type="STRING" id="7165.A7USV1"/>
<dbReference type="EnsemblMetazoa" id="AGAP002501-RA">
    <property type="protein sequence ID" value="AGAP002501-PA"/>
    <property type="gene ID" value="AGAP002501"/>
</dbReference>
<sequence length="647" mass="68183">MTMENQEEILLLLERFTKSKQKDIPRELEDYLNFVARTGDTLYRWVLVKPLFREKLVNVITDFHHNTPSIADIPQCPNVDPFNFERMKRALLERLDSFNSAPFTVQRICELLTEPRKQYTRIDKFMRAVEKNILVVSTQEPGRRRSDSENGDSLDSIVNGDLEVNVDIEMDNEQFHLEADALLPDSSDAVGSLHGSLGSEVGTASSAQRTADGNEVNGGGSFMNSDGGTSQPSSKGGLSSEPHEGVIDTNENATDGDIAAPLLEASLEASSSSAPTTASAVAERTEKSNEIEPAPLQEEAESTATEDKENIASTTDAPPAQTVREEEITSARDDGISEAAEKQCEDGALEKAKDSSVEEEKPVDEAGGQSLPNPAASGEVAAEEQTAAPLDDGEPQAKMVKYADDAAPQEEKSNLCTSVIKADVHASGDEGDSAMKQAEDTVAHLDSTAAKPTDTTVGQSLTEHSATGGSSSAVATVVSGGADGESTVTGIAPVESSTPIGEEEKDGQEHSTGLQVETTVAAGVARDDPDVEQLVPEPALTEPTSTEVTSTNASEMELTTTATPQPASTDSSSSSAAAPTSDELEMELATASGPAPAAPPTAAEAAVEEVDMAGGETTGATEMTTEDPKQDDNVMDIDESSVEMMDQ</sequence>
<comment type="similarity">
    <text evidence="1">Belongs to the PPP4R2 family.</text>
</comment>
<dbReference type="Pfam" id="PF09184">
    <property type="entry name" value="PPP4R2"/>
    <property type="match status" value="1"/>
</dbReference>
<reference evidence="3" key="4">
    <citation type="journal article" date="2007" name="Genome Biol.">
        <title>Update of the Anopheles gambiae PEST genome assembly.</title>
        <authorList>
            <person name="Sharakhova M.V."/>
            <person name="Hammond M.P."/>
            <person name="Lobo N.F."/>
            <person name="Krzywinski J."/>
            <person name="Unger M.F."/>
            <person name="Hillenmeyer M.E."/>
            <person name="Bruggner R.V."/>
            <person name="Birney E."/>
            <person name="Collins F.H."/>
        </authorList>
    </citation>
    <scope>NUCLEOTIDE SEQUENCE</scope>
    <source>
        <strain evidence="3">PEST</strain>
    </source>
</reference>
<feature type="compositionally biased region" description="Low complexity" evidence="2">
    <location>
        <begin position="559"/>
        <end position="581"/>
    </location>
</feature>
<dbReference type="GO" id="GO:0005737">
    <property type="term" value="C:cytoplasm"/>
    <property type="evidence" value="ECO:0000318"/>
    <property type="project" value="GO_Central"/>
</dbReference>
<name>A7USV1_ANOGA</name>
<feature type="compositionally biased region" description="Acidic residues" evidence="2">
    <location>
        <begin position="633"/>
        <end position="647"/>
    </location>
</feature>
<feature type="compositionally biased region" description="Polar residues" evidence="2">
    <location>
        <begin position="202"/>
        <end position="211"/>
    </location>
</feature>
<organism evidence="3">
    <name type="scientific">Anopheles gambiae</name>
    <name type="common">African malaria mosquito</name>
    <dbReference type="NCBI Taxonomy" id="7165"/>
    <lineage>
        <taxon>Eukaryota</taxon>
        <taxon>Metazoa</taxon>
        <taxon>Ecdysozoa</taxon>
        <taxon>Arthropoda</taxon>
        <taxon>Hexapoda</taxon>
        <taxon>Insecta</taxon>
        <taxon>Pterygota</taxon>
        <taxon>Neoptera</taxon>
        <taxon>Endopterygota</taxon>
        <taxon>Diptera</taxon>
        <taxon>Nematocera</taxon>
        <taxon>Culicoidea</taxon>
        <taxon>Culicidae</taxon>
        <taxon>Anophelinae</taxon>
        <taxon>Anopheles</taxon>
    </lineage>
</organism>
<dbReference type="OMA" id="HARCEDV"/>
<keyword evidence="5" id="KW-1185">Reference proteome</keyword>
<reference evidence="3 4" key="3">
    <citation type="journal article" date="2004" name="Trends Parasitol.">
        <title>The Anopheles gambiae genome: an update.</title>
        <authorList>
            <person name="Mongin E."/>
            <person name="Louis C."/>
            <person name="Holt R.A."/>
            <person name="Birney E."/>
            <person name="Collins F.H."/>
        </authorList>
    </citation>
    <scope>NUCLEOTIDE SEQUENCE</scope>
    <source>
        <strain evidence="3 4">PEST</strain>
    </source>
</reference>
<dbReference type="AlphaFoldDB" id="A7USV1"/>
<reference evidence="4" key="6">
    <citation type="submission" date="2020-05" db="UniProtKB">
        <authorList>
            <consortium name="EnsemblMetazoa"/>
        </authorList>
    </citation>
    <scope>IDENTIFICATION</scope>
    <source>
        <strain evidence="4">PEST</strain>
    </source>
</reference>
<protein>
    <submittedName>
        <fullName evidence="3">AGAP002501-PA</fullName>
    </submittedName>
</protein>
<reference evidence="3" key="5">
    <citation type="submission" date="2011-05" db="EMBL/GenBank/DDBJ databases">
        <authorList>
            <consortium name="VectorBase"/>
        </authorList>
    </citation>
    <scope>NUCLEOTIDE SEQUENCE</scope>
    <source>
        <strain evidence="3">PEST</strain>
    </source>
</reference>
<evidence type="ECO:0000313" key="3">
    <source>
        <dbReference type="EMBL" id="EDO64236.2"/>
    </source>
</evidence>
<dbReference type="InterPro" id="IPR015267">
    <property type="entry name" value="PPP4R2"/>
</dbReference>
<dbReference type="Proteomes" id="UP000007062">
    <property type="component" value="Chromosome 2R"/>
</dbReference>
<feature type="compositionally biased region" description="Low complexity" evidence="2">
    <location>
        <begin position="589"/>
        <end position="605"/>
    </location>
</feature>
<feature type="compositionally biased region" description="Polar residues" evidence="2">
    <location>
        <begin position="542"/>
        <end position="558"/>
    </location>
</feature>
<feature type="compositionally biased region" description="Low complexity" evidence="2">
    <location>
        <begin position="465"/>
        <end position="480"/>
    </location>
</feature>
<dbReference type="GO" id="GO:0019888">
    <property type="term" value="F:protein phosphatase regulator activity"/>
    <property type="evidence" value="ECO:0000318"/>
    <property type="project" value="GO_Central"/>
</dbReference>
<dbReference type="PANTHER" id="PTHR16487:SF0">
    <property type="entry name" value="PROTEIN PHOSPHATASE 4 REGULATORY SUBUNIT 2-RELATED"/>
    <property type="match status" value="1"/>
</dbReference>
<dbReference type="GO" id="GO:0005634">
    <property type="term" value="C:nucleus"/>
    <property type="evidence" value="ECO:0000318"/>
    <property type="project" value="GO_Central"/>
</dbReference>
<gene>
    <name evidence="4" type="primary">5667476</name>
    <name evidence="3" type="ORF">AgaP_AGAP002501</name>
</gene>
<reference evidence="3 5" key="1">
    <citation type="journal article" date="2002" name="Science">
        <title>The genome sequence of the malaria mosquito Anopheles gambiae.</title>
        <authorList>
            <person name="Holt R.A."/>
            <person name="Subramanian G.M."/>
            <person name="Halpern A."/>
            <person name="Sutton G.G."/>
            <person name="Charlab R."/>
            <person name="Nusskern D.R."/>
            <person name="Wincker P."/>
            <person name="Clark A.G."/>
            <person name="Ribeiro J.M."/>
            <person name="Wides R."/>
            <person name="Salzberg S.L."/>
            <person name="Loftus B."/>
            <person name="Yandell M."/>
            <person name="Majoros W.H."/>
            <person name="Rusch D.B."/>
            <person name="Lai Z."/>
            <person name="Kraft C.L."/>
            <person name="Abril J.F."/>
            <person name="Anthouard V."/>
            <person name="Arensburger P."/>
            <person name="Atkinson P.W."/>
            <person name="Baden H."/>
            <person name="de Berardinis V."/>
            <person name="Baldwin D."/>
            <person name="Benes V."/>
            <person name="Biedler J."/>
            <person name="Blass C."/>
            <person name="Bolanos R."/>
            <person name="Boscus D."/>
            <person name="Barnstead M."/>
            <person name="Cai S."/>
            <person name="Center A."/>
            <person name="Chaturverdi K."/>
            <person name="Christophides G.K."/>
            <person name="Chrystal M.A."/>
            <person name="Clamp M."/>
            <person name="Cravchik A."/>
            <person name="Curwen V."/>
            <person name="Dana A."/>
            <person name="Delcher A."/>
            <person name="Dew I."/>
            <person name="Evans C.A."/>
            <person name="Flanigan M."/>
            <person name="Grundschober-Freimoser A."/>
            <person name="Friedli L."/>
            <person name="Gu Z."/>
            <person name="Guan P."/>
            <person name="Guigo R."/>
            <person name="Hillenmeyer M.E."/>
            <person name="Hladun S.L."/>
            <person name="Hogan J.R."/>
            <person name="Hong Y.S."/>
            <person name="Hoover J."/>
            <person name="Jaillon O."/>
            <person name="Ke Z."/>
            <person name="Kodira C."/>
            <person name="Kokoza E."/>
            <person name="Koutsos A."/>
            <person name="Letunic I."/>
            <person name="Levitsky A."/>
            <person name="Liang Y."/>
            <person name="Lin J.J."/>
            <person name="Lobo N.F."/>
            <person name="Lopez J.R."/>
            <person name="Malek J.A."/>
            <person name="McIntosh T.C."/>
            <person name="Meister S."/>
            <person name="Miller J."/>
            <person name="Mobarry C."/>
            <person name="Mongin E."/>
            <person name="Murphy S.D."/>
            <person name="O'Brochta D.A."/>
            <person name="Pfannkoch C."/>
            <person name="Qi R."/>
            <person name="Regier M.A."/>
            <person name="Remington K."/>
            <person name="Shao H."/>
            <person name="Sharakhova M.V."/>
            <person name="Sitter C.D."/>
            <person name="Shetty J."/>
            <person name="Smith T.J."/>
            <person name="Strong R."/>
            <person name="Sun J."/>
            <person name="Thomasova D."/>
            <person name="Ton L.Q."/>
            <person name="Topalis P."/>
            <person name="Tu Z."/>
            <person name="Unger M.F."/>
            <person name="Walenz B."/>
            <person name="Wang A."/>
            <person name="Wang J."/>
            <person name="Wang M."/>
            <person name="Wang X."/>
            <person name="Woodford K.J."/>
            <person name="Wortman J.R."/>
            <person name="Wu M."/>
            <person name="Yao A."/>
            <person name="Zdobnov E.M."/>
            <person name="Zhang H."/>
            <person name="Zhao Q."/>
            <person name="Zhao S."/>
            <person name="Zhu S.C."/>
            <person name="Zhimulev I."/>
            <person name="Coluzzi M."/>
            <person name="della Torre A."/>
            <person name="Roth C.W."/>
            <person name="Louis C."/>
            <person name="Kalush F."/>
            <person name="Mural R.J."/>
            <person name="Myers E.W."/>
            <person name="Adams M.D."/>
            <person name="Smith H.O."/>
            <person name="Broder S."/>
            <person name="Gardner M.J."/>
            <person name="Fraser C.M."/>
            <person name="Birney E."/>
            <person name="Bork P."/>
            <person name="Brey P.T."/>
            <person name="Venter J.C."/>
            <person name="Weissenbach J."/>
            <person name="Kafatos F.C."/>
            <person name="Collins F.H."/>
            <person name="Hoffman S.L."/>
        </authorList>
    </citation>
    <scope>NUCLEOTIDE SEQUENCE [LARGE SCALE GENOMIC DNA]</scope>
    <source>
        <strain evidence="3 5">PEST</strain>
    </source>
</reference>
<evidence type="ECO:0000313" key="4">
    <source>
        <dbReference type="EnsemblMetazoa" id="AGAP002501-PA"/>
    </source>
</evidence>
<proteinExistence type="inferred from homology"/>
<evidence type="ECO:0000313" key="5">
    <source>
        <dbReference type="Proteomes" id="UP000007062"/>
    </source>
</evidence>
<evidence type="ECO:0000256" key="1">
    <source>
        <dbReference type="ARBA" id="ARBA00009207"/>
    </source>
</evidence>
<reference evidence="3" key="2">
    <citation type="submission" date="2002-03" db="EMBL/GenBank/DDBJ databases">
        <authorList>
            <consortium name="The Anopheles Genome Sequencing Consortium"/>
        </authorList>
    </citation>
    <scope>NUCLEOTIDE SEQUENCE</scope>
    <source>
        <strain evidence="3">PEST</strain>
    </source>
</reference>